<organism evidence="5 6">
    <name type="scientific">Microvirga guangxiensis</name>
    <dbReference type="NCBI Taxonomy" id="549386"/>
    <lineage>
        <taxon>Bacteria</taxon>
        <taxon>Pseudomonadati</taxon>
        <taxon>Pseudomonadota</taxon>
        <taxon>Alphaproteobacteria</taxon>
        <taxon>Hyphomicrobiales</taxon>
        <taxon>Methylobacteriaceae</taxon>
        <taxon>Microvirga</taxon>
    </lineage>
</organism>
<dbReference type="Gene3D" id="1.10.10.10">
    <property type="entry name" value="Winged helix-like DNA-binding domain superfamily/Winged helix DNA-binding domain"/>
    <property type="match status" value="1"/>
</dbReference>
<dbReference type="InterPro" id="IPR036390">
    <property type="entry name" value="WH_DNA-bd_sf"/>
</dbReference>
<keyword evidence="3" id="KW-0804">Transcription</keyword>
<dbReference type="InterPro" id="IPR023187">
    <property type="entry name" value="Tscrpt_reg_MarR-type_CS"/>
</dbReference>
<dbReference type="SUPFAM" id="SSF46785">
    <property type="entry name" value="Winged helix' DNA-binding domain"/>
    <property type="match status" value="1"/>
</dbReference>
<sequence length="204" mass="23190">MSAHHKYDKWNGIQLVSEGGVAATNQLPPQIGSEMQGYDPKFEALQSVPAEISHIEIVRVIERLHRRSLDLMRVDLSKAGVEDLSPSQVMMLFTIGPAELSVKELIKRGYYLGSNASYNLKRLVEGGYVIRTASESDRRAARVQLTDKGIALCDTIRRTDRKYQKLVTRNEAEIRELEATYRTLKRIEQAWTNLSSYDETDCDE</sequence>
<dbReference type="PROSITE" id="PS50995">
    <property type="entry name" value="HTH_MARR_2"/>
    <property type="match status" value="1"/>
</dbReference>
<protein>
    <submittedName>
        <fullName evidence="5">DNA-binding transcriptional regulator, MarR family</fullName>
    </submittedName>
</protein>
<gene>
    <name evidence="5" type="ORF">SAMN02927923_04327</name>
</gene>
<dbReference type="STRING" id="549386.SAMN02927923_04327"/>
<dbReference type="PANTHER" id="PTHR42756">
    <property type="entry name" value="TRANSCRIPTIONAL REGULATOR, MARR"/>
    <property type="match status" value="1"/>
</dbReference>
<keyword evidence="1" id="KW-0805">Transcription regulation</keyword>
<keyword evidence="2 5" id="KW-0238">DNA-binding</keyword>
<accession>A0A1G5LJI3</accession>
<dbReference type="PANTHER" id="PTHR42756:SF1">
    <property type="entry name" value="TRANSCRIPTIONAL REPRESSOR OF EMRAB OPERON"/>
    <property type="match status" value="1"/>
</dbReference>
<proteinExistence type="predicted"/>
<reference evidence="5 6" key="1">
    <citation type="submission" date="2016-10" db="EMBL/GenBank/DDBJ databases">
        <authorList>
            <person name="de Groot N.N."/>
        </authorList>
    </citation>
    <scope>NUCLEOTIDE SEQUENCE [LARGE SCALE GENOMIC DNA]</scope>
    <source>
        <strain evidence="5 6">CGMCC 1.7666</strain>
    </source>
</reference>
<dbReference type="Proteomes" id="UP000199569">
    <property type="component" value="Unassembled WGS sequence"/>
</dbReference>
<evidence type="ECO:0000313" key="5">
    <source>
        <dbReference type="EMBL" id="SCZ12319.1"/>
    </source>
</evidence>
<evidence type="ECO:0000256" key="2">
    <source>
        <dbReference type="ARBA" id="ARBA00023125"/>
    </source>
</evidence>
<feature type="domain" description="HTH marR-type" evidence="4">
    <location>
        <begin position="54"/>
        <end position="189"/>
    </location>
</feature>
<dbReference type="InterPro" id="IPR000835">
    <property type="entry name" value="HTH_MarR-typ"/>
</dbReference>
<dbReference type="EMBL" id="FMVJ01000018">
    <property type="protein sequence ID" value="SCZ12319.1"/>
    <property type="molecule type" value="Genomic_DNA"/>
</dbReference>
<evidence type="ECO:0000259" key="4">
    <source>
        <dbReference type="PROSITE" id="PS50995"/>
    </source>
</evidence>
<dbReference type="InterPro" id="IPR036388">
    <property type="entry name" value="WH-like_DNA-bd_sf"/>
</dbReference>
<evidence type="ECO:0000256" key="3">
    <source>
        <dbReference type="ARBA" id="ARBA00023163"/>
    </source>
</evidence>
<dbReference type="PROSITE" id="PS01117">
    <property type="entry name" value="HTH_MARR_1"/>
    <property type="match status" value="1"/>
</dbReference>
<evidence type="ECO:0000256" key="1">
    <source>
        <dbReference type="ARBA" id="ARBA00023015"/>
    </source>
</evidence>
<dbReference type="Pfam" id="PF12802">
    <property type="entry name" value="MarR_2"/>
    <property type="match status" value="1"/>
</dbReference>
<dbReference type="GO" id="GO:0003700">
    <property type="term" value="F:DNA-binding transcription factor activity"/>
    <property type="evidence" value="ECO:0007669"/>
    <property type="project" value="InterPro"/>
</dbReference>
<dbReference type="RefSeq" id="WP_244510743.1">
    <property type="nucleotide sequence ID" value="NZ_FMVJ01000018.1"/>
</dbReference>
<name>A0A1G5LJI3_9HYPH</name>
<dbReference type="AlphaFoldDB" id="A0A1G5LJI3"/>
<keyword evidence="6" id="KW-1185">Reference proteome</keyword>
<dbReference type="GO" id="GO:0003677">
    <property type="term" value="F:DNA binding"/>
    <property type="evidence" value="ECO:0007669"/>
    <property type="project" value="UniProtKB-KW"/>
</dbReference>
<evidence type="ECO:0000313" key="6">
    <source>
        <dbReference type="Proteomes" id="UP000199569"/>
    </source>
</evidence>
<dbReference type="SMART" id="SM00347">
    <property type="entry name" value="HTH_MARR"/>
    <property type="match status" value="1"/>
</dbReference>